<dbReference type="STRING" id="4081.A0A3Q7IVJ7"/>
<evidence type="ECO:0000313" key="1">
    <source>
        <dbReference type="EnsemblPlants" id="Solyc11g040226.1.1"/>
    </source>
</evidence>
<evidence type="ECO:0000313" key="2">
    <source>
        <dbReference type="Proteomes" id="UP000004994"/>
    </source>
</evidence>
<dbReference type="Gene3D" id="3.30.70.270">
    <property type="match status" value="1"/>
</dbReference>
<dbReference type="CDD" id="cd01647">
    <property type="entry name" value="RT_LTR"/>
    <property type="match status" value="1"/>
</dbReference>
<organism evidence="1">
    <name type="scientific">Solanum lycopersicum</name>
    <name type="common">Tomato</name>
    <name type="synonym">Lycopersicon esculentum</name>
    <dbReference type="NCBI Taxonomy" id="4081"/>
    <lineage>
        <taxon>Eukaryota</taxon>
        <taxon>Viridiplantae</taxon>
        <taxon>Streptophyta</taxon>
        <taxon>Embryophyta</taxon>
        <taxon>Tracheophyta</taxon>
        <taxon>Spermatophyta</taxon>
        <taxon>Magnoliopsida</taxon>
        <taxon>eudicotyledons</taxon>
        <taxon>Gunneridae</taxon>
        <taxon>Pentapetalae</taxon>
        <taxon>asterids</taxon>
        <taxon>lamiids</taxon>
        <taxon>Solanales</taxon>
        <taxon>Solanaceae</taxon>
        <taxon>Solanoideae</taxon>
        <taxon>Solaneae</taxon>
        <taxon>Solanum</taxon>
        <taxon>Solanum subgen. Lycopersicon</taxon>
    </lineage>
</organism>
<dbReference type="InterPro" id="IPR043128">
    <property type="entry name" value="Rev_trsase/Diguanyl_cyclase"/>
</dbReference>
<dbReference type="Gene3D" id="3.10.10.10">
    <property type="entry name" value="HIV Type 1 Reverse Transcriptase, subunit A, domain 1"/>
    <property type="match status" value="1"/>
</dbReference>
<reference evidence="1" key="1">
    <citation type="journal article" date="2012" name="Nature">
        <title>The tomato genome sequence provides insights into fleshy fruit evolution.</title>
        <authorList>
            <consortium name="Tomato Genome Consortium"/>
        </authorList>
    </citation>
    <scope>NUCLEOTIDE SEQUENCE [LARGE SCALE GENOMIC DNA]</scope>
    <source>
        <strain evidence="1">cv. Heinz 1706</strain>
    </source>
</reference>
<dbReference type="AlphaFoldDB" id="A0A3Q7IVJ7"/>
<dbReference type="EnsemblPlants" id="Solyc11g040226.1.1">
    <property type="protein sequence ID" value="Solyc11g040226.1.1"/>
    <property type="gene ID" value="Solyc11g040226.1"/>
</dbReference>
<dbReference type="SUPFAM" id="SSF56672">
    <property type="entry name" value="DNA/RNA polymerases"/>
    <property type="match status" value="1"/>
</dbReference>
<dbReference type="PANTHER" id="PTHR24559:SF444">
    <property type="entry name" value="REVERSE TRANSCRIPTASE DOMAIN-CONTAINING PROTEIN"/>
    <property type="match status" value="1"/>
</dbReference>
<protein>
    <submittedName>
        <fullName evidence="1">Uncharacterized protein</fullName>
    </submittedName>
</protein>
<dbReference type="Proteomes" id="UP000004994">
    <property type="component" value="Chromosome 11"/>
</dbReference>
<keyword evidence="2" id="KW-1185">Reference proteome</keyword>
<name>A0A3Q7IVJ7_SOLLC</name>
<dbReference type="InterPro" id="IPR053134">
    <property type="entry name" value="RNA-dir_DNA_polymerase"/>
</dbReference>
<dbReference type="PANTHER" id="PTHR24559">
    <property type="entry name" value="TRANSPOSON TY3-I GAG-POL POLYPROTEIN"/>
    <property type="match status" value="1"/>
</dbReference>
<reference evidence="1" key="2">
    <citation type="submission" date="2019-01" db="UniProtKB">
        <authorList>
            <consortium name="EnsemblPlants"/>
        </authorList>
    </citation>
    <scope>IDENTIFICATION</scope>
    <source>
        <strain evidence="1">cv. Heinz 1706</strain>
    </source>
</reference>
<dbReference type="InParanoid" id="A0A3Q7IVJ7"/>
<proteinExistence type="predicted"/>
<dbReference type="Gramene" id="Solyc11g040226.1.1">
    <property type="protein sequence ID" value="Solyc11g040226.1.1"/>
    <property type="gene ID" value="Solyc11g040226.1"/>
</dbReference>
<dbReference type="InterPro" id="IPR043502">
    <property type="entry name" value="DNA/RNA_pol_sf"/>
</dbReference>
<accession>A0A3Q7IVJ7</accession>
<sequence>MRPVTGWRVCMDYWKLNSWTVKDHFPMPFIDQMFDRLAGKGYNKIFIAQEDQEKTTFTCSYGTITFKRMSFGLCNAPTTF</sequence>
<dbReference type="OMA" id="IFIAQED"/>